<keyword evidence="4" id="KW-1185">Reference proteome</keyword>
<feature type="domain" description="YknX-like barrel-sandwich hybrid" evidence="2">
    <location>
        <begin position="60"/>
        <end position="204"/>
    </location>
</feature>
<accession>A0A4R6BDY4</accession>
<evidence type="ECO:0000259" key="2">
    <source>
        <dbReference type="Pfam" id="PF25984"/>
    </source>
</evidence>
<organism evidence="3 4">
    <name type="scientific">Macrococcus brunensis</name>
    <dbReference type="NCBI Taxonomy" id="198483"/>
    <lineage>
        <taxon>Bacteria</taxon>
        <taxon>Bacillati</taxon>
        <taxon>Bacillota</taxon>
        <taxon>Bacilli</taxon>
        <taxon>Bacillales</taxon>
        <taxon>Staphylococcaceae</taxon>
        <taxon>Macrococcus</taxon>
    </lineage>
</organism>
<dbReference type="EMBL" id="SCWA01000007">
    <property type="protein sequence ID" value="TDL98010.1"/>
    <property type="molecule type" value="Genomic_DNA"/>
</dbReference>
<dbReference type="AlphaFoldDB" id="A0A4R6BDY4"/>
<gene>
    <name evidence="3" type="ORF">ERX27_04865</name>
</gene>
<protein>
    <recommendedName>
        <fullName evidence="2">YknX-like barrel-sandwich hybrid domain-containing protein</fullName>
    </recommendedName>
</protein>
<dbReference type="Proteomes" id="UP000295310">
    <property type="component" value="Unassembled WGS sequence"/>
</dbReference>
<comment type="caution">
    <text evidence="3">The sequence shown here is derived from an EMBL/GenBank/DDBJ whole genome shotgun (WGS) entry which is preliminary data.</text>
</comment>
<reference evidence="3 4" key="1">
    <citation type="submission" date="2019-01" db="EMBL/GenBank/DDBJ databases">
        <title>Draft genome sequences of the type strains of six Macrococcus species.</title>
        <authorList>
            <person name="Mazhar S."/>
            <person name="Altermann E."/>
            <person name="Hill C."/>
            <person name="Mcauliffe O."/>
        </authorList>
    </citation>
    <scope>NUCLEOTIDE SEQUENCE [LARGE SCALE GENOMIC DNA]</scope>
    <source>
        <strain evidence="3 4">CCM4811</strain>
    </source>
</reference>
<evidence type="ECO:0000313" key="4">
    <source>
        <dbReference type="Proteomes" id="UP000295310"/>
    </source>
</evidence>
<dbReference type="OrthoDB" id="85226at2"/>
<dbReference type="RefSeq" id="WP_133431714.1">
    <property type="nucleotide sequence ID" value="NZ_SCWA01000007.1"/>
</dbReference>
<dbReference type="InterPro" id="IPR058639">
    <property type="entry name" value="BSH_YknX-like"/>
</dbReference>
<keyword evidence="1" id="KW-0175">Coiled coil</keyword>
<feature type="coiled-coil region" evidence="1">
    <location>
        <begin position="98"/>
        <end position="168"/>
    </location>
</feature>
<dbReference type="Pfam" id="PF25984">
    <property type="entry name" value="BSH_YknX"/>
    <property type="match status" value="1"/>
</dbReference>
<sequence>MKRNWLWPLLLTLLIFALIVGSAIYMAYQSNQAKNTIYVDDFIKNQTIIIEGKVAQHQATYYLKPAKNDPVKVHVKEGETVAAGNPLYTYRAAGQEGNTELSLQIDNKRVEKEQIEGQISAYEERLSEATSEQSASIEAQINWLESELTKAENNISILEEKQKKQEDKLGALTIKASQAGTILDIDDDQLQSFTAIRQDKPVLTMSTGKPYFEGYARRGEVELLSPVMPFETTGDQPVKGSLTKVALTPRDELRGKSQGVQGFLIEGSLNKADGLYIGDRLSIAVHPSKKGHVWLPEQYVKKVMKNNKPEYYVKKVYGSDKSETKVTVEREAKQYVLVSKGLSAIDKLQAYKK</sequence>
<proteinExistence type="predicted"/>
<name>A0A4R6BDY4_9STAP</name>
<evidence type="ECO:0000256" key="1">
    <source>
        <dbReference type="SAM" id="Coils"/>
    </source>
</evidence>
<evidence type="ECO:0000313" key="3">
    <source>
        <dbReference type="EMBL" id="TDL98010.1"/>
    </source>
</evidence>